<dbReference type="EMBL" id="CP040089">
    <property type="protein sequence ID" value="QGA80641.1"/>
    <property type="molecule type" value="Genomic_DNA"/>
</dbReference>
<evidence type="ECO:0000256" key="2">
    <source>
        <dbReference type="ARBA" id="ARBA00023274"/>
    </source>
</evidence>
<keyword evidence="4" id="KW-1185">Reference proteome</keyword>
<evidence type="ECO:0000313" key="3">
    <source>
        <dbReference type="EMBL" id="QGA80641.1"/>
    </source>
</evidence>
<dbReference type="KEGG" id="ncon:LC1Nh_0757"/>
<dbReference type="RefSeq" id="WP_153550381.1">
    <property type="nucleotide sequence ID" value="NZ_CP040089.1"/>
</dbReference>
<dbReference type="GO" id="GO:1990904">
    <property type="term" value="C:ribonucleoprotein complex"/>
    <property type="evidence" value="ECO:0007669"/>
    <property type="project" value="UniProtKB-KW"/>
</dbReference>
<dbReference type="InterPro" id="IPR001593">
    <property type="entry name" value="Ribosomal_eS1"/>
</dbReference>
<organism evidence="3 4">
    <name type="scientific">Candidatus Nanohalobium constans</name>
    <dbReference type="NCBI Taxonomy" id="2565781"/>
    <lineage>
        <taxon>Archaea</taxon>
        <taxon>Candidatus Nanohalarchaeota</taxon>
        <taxon>Candidatus Nanohalobia</taxon>
        <taxon>Candidatus Nanohalobiales</taxon>
        <taxon>Candidatus Nanohalobiaceae</taxon>
        <taxon>Candidatus Nanohalobium</taxon>
    </lineage>
</organism>
<dbReference type="SMART" id="SM01397">
    <property type="entry name" value="Ribosomal_S3Ae"/>
    <property type="match status" value="1"/>
</dbReference>
<dbReference type="Pfam" id="PF01015">
    <property type="entry name" value="Ribosomal_S3Ae"/>
    <property type="match status" value="1"/>
</dbReference>
<evidence type="ECO:0000256" key="1">
    <source>
        <dbReference type="ARBA" id="ARBA00022980"/>
    </source>
</evidence>
<proteinExistence type="predicted"/>
<protein>
    <submittedName>
        <fullName evidence="3">30S ribosomal protein S3Ae</fullName>
    </submittedName>
</protein>
<dbReference type="OrthoDB" id="30639at2157"/>
<reference evidence="4" key="1">
    <citation type="submission" date="2019-05" db="EMBL/GenBank/DDBJ databases">
        <title>Candidatus Nanohalobium constans, a novel model system to study the DPANN nano-sized archaea: genomic and physiological characterization of a nanoarchaeon co-cultured with its chitinotrophic host.</title>
        <authorList>
            <person name="La Cono V."/>
            <person name="Arcadi E."/>
            <person name="Crisafi F."/>
            <person name="Denaro R."/>
            <person name="La Spada G."/>
            <person name="Messina E."/>
            <person name="Smedile F."/>
            <person name="Toshchakov S.V."/>
            <person name="Shevchenko M.A."/>
            <person name="Golyshin P.N."/>
            <person name="Golyshina O.V."/>
            <person name="Ferrer M."/>
            <person name="Rohde M."/>
            <person name="Mushegian A."/>
            <person name="Sorokin D.Y."/>
            <person name="Giuliano L."/>
            <person name="Yakimov M.M."/>
        </authorList>
    </citation>
    <scope>NUCLEOTIDE SEQUENCE [LARGE SCALE GENOMIC DNA]</scope>
    <source>
        <strain evidence="4">LC1Nh</strain>
    </source>
</reference>
<name>A0A5Q0UGZ4_9ARCH</name>
<dbReference type="Proteomes" id="UP000377803">
    <property type="component" value="Chromosome"/>
</dbReference>
<accession>A0A5Q0UGZ4</accession>
<sequence>MAKAVLQKNWYNIQAPDIFDVDDVSETPAEKASQVRGRTIRESLNELLDDSSKYYMDVTLKVTEVEGNKAFTEIQGLDCSSEFVSRMVSKRSDRFDMVHDVTTEDDREVRVKIVGSTLRKTSSSTLSAVREELQNILDEKAGEQMYNEFMENIFTDNIQEEMREKSEEIYPFRELEIRKTELRE</sequence>
<dbReference type="GO" id="GO:0006412">
    <property type="term" value="P:translation"/>
    <property type="evidence" value="ECO:0007669"/>
    <property type="project" value="InterPro"/>
</dbReference>
<dbReference type="GO" id="GO:0003735">
    <property type="term" value="F:structural constituent of ribosome"/>
    <property type="evidence" value="ECO:0007669"/>
    <property type="project" value="InterPro"/>
</dbReference>
<keyword evidence="1 3" id="KW-0689">Ribosomal protein</keyword>
<dbReference type="GO" id="GO:0005840">
    <property type="term" value="C:ribosome"/>
    <property type="evidence" value="ECO:0007669"/>
    <property type="project" value="UniProtKB-KW"/>
</dbReference>
<keyword evidence="2" id="KW-0687">Ribonucleoprotein</keyword>
<gene>
    <name evidence="3" type="primary">rps3ae</name>
    <name evidence="3" type="ORF">LC1Nh_0757</name>
</gene>
<dbReference type="AlphaFoldDB" id="A0A5Q0UGZ4"/>
<dbReference type="GeneID" id="42365145"/>
<evidence type="ECO:0000313" key="4">
    <source>
        <dbReference type="Proteomes" id="UP000377803"/>
    </source>
</evidence>